<keyword evidence="2 6" id="KW-0813">Transport</keyword>
<evidence type="ECO:0000256" key="1">
    <source>
        <dbReference type="ARBA" id="ARBA00004141"/>
    </source>
</evidence>
<gene>
    <name evidence="8" type="ORF">QMQ05_14060</name>
</gene>
<comment type="subcellular location">
    <subcellularLocation>
        <location evidence="6">Cell membrane</location>
        <topology evidence="6">Multi-pass membrane protein</topology>
    </subcellularLocation>
    <subcellularLocation>
        <location evidence="1">Membrane</location>
        <topology evidence="1">Multi-pass membrane protein</topology>
    </subcellularLocation>
</comment>
<evidence type="ECO:0000313" key="9">
    <source>
        <dbReference type="Proteomes" id="UP001486888"/>
    </source>
</evidence>
<reference evidence="8 9" key="1">
    <citation type="submission" date="2023-05" db="EMBL/GenBank/DDBJ databases">
        <title>Glutamicibacter sp. B1, complete genome.</title>
        <authorList>
            <person name="Long Y.H."/>
            <person name="Fang T."/>
            <person name="Li X.Y."/>
        </authorList>
    </citation>
    <scope>NUCLEOTIDE SEQUENCE [LARGE SCALE GENOMIC DNA]</scope>
    <source>
        <strain evidence="8 9">B1</strain>
    </source>
</reference>
<comment type="similarity">
    <text evidence="6">Belongs to the binding-protein-dependent transport system permease family.</text>
</comment>
<feature type="transmembrane region" description="Helical" evidence="6">
    <location>
        <begin position="78"/>
        <end position="98"/>
    </location>
</feature>
<feature type="transmembrane region" description="Helical" evidence="6">
    <location>
        <begin position="54"/>
        <end position="72"/>
    </location>
</feature>
<evidence type="ECO:0000313" key="8">
    <source>
        <dbReference type="EMBL" id="XAO45454.1"/>
    </source>
</evidence>
<dbReference type="InterPro" id="IPR051204">
    <property type="entry name" value="ABC_transp_perm/SBD"/>
</dbReference>
<dbReference type="SUPFAM" id="SSF161098">
    <property type="entry name" value="MetI-like"/>
    <property type="match status" value="1"/>
</dbReference>
<evidence type="ECO:0000256" key="2">
    <source>
        <dbReference type="ARBA" id="ARBA00022448"/>
    </source>
</evidence>
<dbReference type="InterPro" id="IPR000515">
    <property type="entry name" value="MetI-like"/>
</dbReference>
<keyword evidence="4 6" id="KW-1133">Transmembrane helix</keyword>
<feature type="transmembrane region" description="Helical" evidence="6">
    <location>
        <begin position="181"/>
        <end position="202"/>
    </location>
</feature>
<keyword evidence="9" id="KW-1185">Reference proteome</keyword>
<name>A0AAU6WCN9_9MICC</name>
<feature type="transmembrane region" description="Helical" evidence="6">
    <location>
        <begin position="145"/>
        <end position="169"/>
    </location>
</feature>
<feature type="domain" description="ABC transmembrane type-1" evidence="7">
    <location>
        <begin position="16"/>
        <end position="199"/>
    </location>
</feature>
<accession>A0AAU6WCN9</accession>
<dbReference type="GO" id="GO:0055085">
    <property type="term" value="P:transmembrane transport"/>
    <property type="evidence" value="ECO:0007669"/>
    <property type="project" value="InterPro"/>
</dbReference>
<evidence type="ECO:0000259" key="7">
    <source>
        <dbReference type="PROSITE" id="PS50928"/>
    </source>
</evidence>
<dbReference type="GO" id="GO:0031460">
    <property type="term" value="P:glycine betaine transport"/>
    <property type="evidence" value="ECO:0007669"/>
    <property type="project" value="TreeGrafter"/>
</dbReference>
<dbReference type="PANTHER" id="PTHR30177:SF4">
    <property type="entry name" value="OSMOPROTECTANT IMPORT PERMEASE PROTEIN OSMW"/>
    <property type="match status" value="1"/>
</dbReference>
<dbReference type="EMBL" id="CP125942">
    <property type="protein sequence ID" value="XAO45454.1"/>
    <property type="molecule type" value="Genomic_DNA"/>
</dbReference>
<evidence type="ECO:0000256" key="4">
    <source>
        <dbReference type="ARBA" id="ARBA00022989"/>
    </source>
</evidence>
<proteinExistence type="inferred from homology"/>
<dbReference type="Pfam" id="PF00528">
    <property type="entry name" value="BPD_transp_1"/>
    <property type="match status" value="1"/>
</dbReference>
<dbReference type="PROSITE" id="PS50928">
    <property type="entry name" value="ABC_TM1"/>
    <property type="match status" value="1"/>
</dbReference>
<evidence type="ECO:0000256" key="6">
    <source>
        <dbReference type="RuleBase" id="RU363032"/>
    </source>
</evidence>
<dbReference type="RefSeq" id="WP_058256451.1">
    <property type="nucleotide sequence ID" value="NZ_CP125942.1"/>
</dbReference>
<dbReference type="KEGG" id="gey:QMQ05_14060"/>
<protein>
    <submittedName>
        <fullName evidence="8">ABC transporter permease</fullName>
    </submittedName>
</protein>
<organism evidence="8 9">
    <name type="scientific">Glutamicibacter ectropisis</name>
    <dbReference type="NCBI Taxonomy" id="3046593"/>
    <lineage>
        <taxon>Bacteria</taxon>
        <taxon>Bacillati</taxon>
        <taxon>Actinomycetota</taxon>
        <taxon>Actinomycetes</taxon>
        <taxon>Micrococcales</taxon>
        <taxon>Micrococcaceae</taxon>
        <taxon>Glutamicibacter</taxon>
    </lineage>
</organism>
<evidence type="ECO:0000256" key="3">
    <source>
        <dbReference type="ARBA" id="ARBA00022692"/>
    </source>
</evidence>
<dbReference type="PANTHER" id="PTHR30177">
    <property type="entry name" value="GLYCINE BETAINE/L-PROLINE TRANSPORT SYSTEM PERMEASE PROTEIN PROW"/>
    <property type="match status" value="1"/>
</dbReference>
<dbReference type="AlphaFoldDB" id="A0AAU6WCN9"/>
<dbReference type="Gene3D" id="1.10.3720.10">
    <property type="entry name" value="MetI-like"/>
    <property type="match status" value="1"/>
</dbReference>
<dbReference type="CDD" id="cd06261">
    <property type="entry name" value="TM_PBP2"/>
    <property type="match status" value="1"/>
</dbReference>
<sequence length="213" mass="22267">MGDYIGERYRHIFFASWQHFSLVVQCLILATIISVLIAVLVYRNKTLSGIANSVSAIGLTIPSFALIGLLIVPAGFGVLPAVIVVTFFAALPILRNAIVGLNNIEPSIVESAKGIGMSRLKTLVSVELPIAWPVILTGVRVSAQMVMGVAAVVSYALGPGLGGFIFQGLSRLGGANALESVVVGVVGVVILALILDLILLGIGRLTTPRGIRV</sequence>
<evidence type="ECO:0000256" key="5">
    <source>
        <dbReference type="ARBA" id="ARBA00023136"/>
    </source>
</evidence>
<dbReference type="InterPro" id="IPR035906">
    <property type="entry name" value="MetI-like_sf"/>
</dbReference>
<keyword evidence="3 6" id="KW-0812">Transmembrane</keyword>
<keyword evidence="5 6" id="KW-0472">Membrane</keyword>
<feature type="transmembrane region" description="Helical" evidence="6">
    <location>
        <begin position="20"/>
        <end position="42"/>
    </location>
</feature>
<dbReference type="GO" id="GO:0005886">
    <property type="term" value="C:plasma membrane"/>
    <property type="evidence" value="ECO:0007669"/>
    <property type="project" value="UniProtKB-SubCell"/>
</dbReference>
<dbReference type="Proteomes" id="UP001486888">
    <property type="component" value="Chromosome"/>
</dbReference>